<dbReference type="EMBL" id="JAVTTP010000001">
    <property type="protein sequence ID" value="MDT7827425.1"/>
    <property type="molecule type" value="Genomic_DNA"/>
</dbReference>
<dbReference type="Proteomes" id="UP001250656">
    <property type="component" value="Unassembled WGS sequence"/>
</dbReference>
<reference evidence="3 4" key="1">
    <citation type="submission" date="2023-09" db="EMBL/GenBank/DDBJ databases">
        <title>Novel taxa isolated from Blanes Bay.</title>
        <authorList>
            <person name="Rey-Velasco X."/>
            <person name="Lucena T."/>
        </authorList>
    </citation>
    <scope>NUCLEOTIDE SEQUENCE [LARGE SCALE GENOMIC DNA]</scope>
    <source>
        <strain evidence="3 4">S334</strain>
    </source>
</reference>
<proteinExistence type="predicted"/>
<keyword evidence="4" id="KW-1185">Reference proteome</keyword>
<dbReference type="RefSeq" id="WP_314012339.1">
    <property type="nucleotide sequence ID" value="NZ_JAVTTP010000001.1"/>
</dbReference>
<keyword evidence="1" id="KW-0732">Signal</keyword>
<dbReference type="CDD" id="cd11524">
    <property type="entry name" value="SYLF"/>
    <property type="match status" value="1"/>
</dbReference>
<sequence>MKSLKVLTTAILLTMTVGIFAQNSDEKKIISDADKAKQTVIAEAEGLEDYFDNAQGYVIFPNVGEGGFILGAASGNGVVYENGAIVGMADLKKVDVGFQVGGQAVIEIIFFETEDALNRFKTGDFEFSGEVSATAVKSGVSENLNYNDGVIVIVKPKAGLMADVSVGGQKFNFTAMENVN</sequence>
<evidence type="ECO:0000256" key="1">
    <source>
        <dbReference type="SAM" id="SignalP"/>
    </source>
</evidence>
<evidence type="ECO:0000259" key="2">
    <source>
        <dbReference type="Pfam" id="PF04366"/>
    </source>
</evidence>
<gene>
    <name evidence="3" type="ORF">RQM65_01950</name>
</gene>
<evidence type="ECO:0000313" key="3">
    <source>
        <dbReference type="EMBL" id="MDT7827425.1"/>
    </source>
</evidence>
<accession>A0ABU3L129</accession>
<dbReference type="Pfam" id="PF04366">
    <property type="entry name" value="Ysc84"/>
    <property type="match status" value="1"/>
</dbReference>
<evidence type="ECO:0000313" key="4">
    <source>
        <dbReference type="Proteomes" id="UP001250656"/>
    </source>
</evidence>
<feature type="domain" description="Ysc84 actin-binding" evidence="2">
    <location>
        <begin position="93"/>
        <end position="178"/>
    </location>
</feature>
<feature type="chain" id="PRO_5046904771" evidence="1">
    <location>
        <begin position="22"/>
        <end position="180"/>
    </location>
</feature>
<name>A0ABU3L129_9FLAO</name>
<protein>
    <submittedName>
        <fullName evidence="3">Lipid-binding SYLF domain-containing protein</fullName>
    </submittedName>
</protein>
<comment type="caution">
    <text evidence="3">The sequence shown here is derived from an EMBL/GenBank/DDBJ whole genome shotgun (WGS) entry which is preliminary data.</text>
</comment>
<dbReference type="InterPro" id="IPR007461">
    <property type="entry name" value="Ysc84_actin-binding"/>
</dbReference>
<organism evidence="3 4">
    <name type="scientific">Pricia mediterranea</name>
    <dbReference type="NCBI Taxonomy" id="3076079"/>
    <lineage>
        <taxon>Bacteria</taxon>
        <taxon>Pseudomonadati</taxon>
        <taxon>Bacteroidota</taxon>
        <taxon>Flavobacteriia</taxon>
        <taxon>Flavobacteriales</taxon>
        <taxon>Flavobacteriaceae</taxon>
        <taxon>Pricia</taxon>
    </lineage>
</organism>
<feature type="signal peptide" evidence="1">
    <location>
        <begin position="1"/>
        <end position="21"/>
    </location>
</feature>